<dbReference type="InterPro" id="IPR036250">
    <property type="entry name" value="AcylCo_DH-like_C"/>
</dbReference>
<gene>
    <name evidence="11" type="ORF">ACFSW7_02825</name>
</gene>
<dbReference type="InterPro" id="IPR037069">
    <property type="entry name" value="AcylCoA_DH/ox_N_sf"/>
</dbReference>
<protein>
    <submittedName>
        <fullName evidence="11">Acyl-CoA dehydrogenase</fullName>
    </submittedName>
</protein>
<dbReference type="PANTHER" id="PTHR10909">
    <property type="entry name" value="ELECTRON TRANSPORT OXIDOREDUCTASE"/>
    <property type="match status" value="1"/>
</dbReference>
<evidence type="ECO:0000256" key="3">
    <source>
        <dbReference type="ARBA" id="ARBA00022630"/>
    </source>
</evidence>
<dbReference type="InterPro" id="IPR046373">
    <property type="entry name" value="Acyl-CoA_Oxase/DH_mid-dom_sf"/>
</dbReference>
<dbReference type="InterPro" id="IPR009100">
    <property type="entry name" value="AcylCoA_DH/oxidase_NM_dom_sf"/>
</dbReference>
<evidence type="ECO:0000259" key="9">
    <source>
        <dbReference type="Pfam" id="PF02771"/>
    </source>
</evidence>
<dbReference type="PIRSF" id="PIRSF000168">
    <property type="entry name" value="Acyl-CoA_oxidase"/>
    <property type="match status" value="1"/>
</dbReference>
<keyword evidence="5" id="KW-0560">Oxidoreductase</keyword>
<dbReference type="Proteomes" id="UP001597492">
    <property type="component" value="Unassembled WGS sequence"/>
</dbReference>
<organism evidence="11 12">
    <name type="scientific">Gulosibacter faecalis</name>
    <dbReference type="NCBI Taxonomy" id="272240"/>
    <lineage>
        <taxon>Bacteria</taxon>
        <taxon>Bacillati</taxon>
        <taxon>Actinomycetota</taxon>
        <taxon>Actinomycetes</taxon>
        <taxon>Micrococcales</taxon>
        <taxon>Microbacteriaceae</taxon>
        <taxon>Gulosibacter</taxon>
    </lineage>
</organism>
<dbReference type="Gene3D" id="1.20.140.10">
    <property type="entry name" value="Butyryl-CoA Dehydrogenase, subunit A, domain 3"/>
    <property type="match status" value="2"/>
</dbReference>
<dbReference type="SUPFAM" id="SSF56645">
    <property type="entry name" value="Acyl-CoA dehydrogenase NM domain-like"/>
    <property type="match status" value="1"/>
</dbReference>
<dbReference type="Gene3D" id="1.10.540.10">
    <property type="entry name" value="Acyl-CoA dehydrogenase/oxidase, N-terminal domain"/>
    <property type="match status" value="1"/>
</dbReference>
<sequence>MTDITTEPRTDNGADHDDDHDLETGTSVSGIDRDAIYAAILGTWPELRERGREISAMPEFWRDDSLNMPEHRKRVFEQMHKLVEVGTPKLAFPKSVGGHENHGGNLAVFEQLLLADPSLQIKSGVQYGLFGSAIMHLGTEVHHKRWLPGVIDLSIPGAFAMTESGHGSNVAALATTATYDESTEEWVINTPFRNAWKDYLGNAAKDGVAAVVFAQLITKGVNHGVHAFYVPIRDGEGNFLEGVGGDDDGVKGGLNGIDNGRLHFTNVRIPRDYLLNRYGSVEPDGTYSSPIESPGRRFFVMTGTLVQGRVSLDGSAAVAQQASLQIAVTYANQRRQFDNTRSGRETVLLDYGRHQRRLIPRIATAFAATFAHDELLREFDAVFSGAGDTPERRADLETLAAALKPLSTWQAMDTMQEAREACGGAGFLAENRIVGLHHDFDVYTTFEGDNNVLHQLVGKRLLDDYAAKFKGVDARGQARIVAGQVAGKAFREIGLARLGGTVGDLGNSARSVGWLREPENQRELLEARVEEVIAEIGMELGKVAKASPAEQNDVFNANQDKLIRAARAYAELTQWDAFTRKLETFDAGSETHRVMTWLRDLFGLSLIERDLQWYLLAGRLTTRRARLVTGYIDRLIQRLRPLSQELVDTFGYSNEQLRAKISNGQELERQEEANAHYVALRESGEEPQDEREIYRLKRGSRR</sequence>
<comment type="similarity">
    <text evidence="2">Belongs to the acyl-CoA oxidase family.</text>
</comment>
<evidence type="ECO:0000256" key="5">
    <source>
        <dbReference type="ARBA" id="ARBA00023002"/>
    </source>
</evidence>
<feature type="domain" description="Acyl-CoA dehydrogenase/oxidase N-terminal" evidence="9">
    <location>
        <begin position="76"/>
        <end position="151"/>
    </location>
</feature>
<dbReference type="InterPro" id="IPR055060">
    <property type="entry name" value="ACOX_C_alpha1"/>
</dbReference>
<dbReference type="Pfam" id="PF01756">
    <property type="entry name" value="ACOX"/>
    <property type="match status" value="1"/>
</dbReference>
<evidence type="ECO:0000313" key="11">
    <source>
        <dbReference type="EMBL" id="MFD2757308.1"/>
    </source>
</evidence>
<evidence type="ECO:0000256" key="2">
    <source>
        <dbReference type="ARBA" id="ARBA00006288"/>
    </source>
</evidence>
<evidence type="ECO:0000256" key="1">
    <source>
        <dbReference type="ARBA" id="ARBA00001974"/>
    </source>
</evidence>
<dbReference type="Pfam" id="PF22924">
    <property type="entry name" value="ACOX_C_alpha1"/>
    <property type="match status" value="1"/>
</dbReference>
<evidence type="ECO:0000259" key="8">
    <source>
        <dbReference type="Pfam" id="PF02770"/>
    </source>
</evidence>
<feature type="domain" description="Acyl-CoA oxidase/dehydrogenase middle" evidence="8">
    <location>
        <begin position="158"/>
        <end position="267"/>
    </location>
</feature>
<dbReference type="Gene3D" id="2.40.110.10">
    <property type="entry name" value="Butyryl-CoA Dehydrogenase, subunit A, domain 2"/>
    <property type="match status" value="1"/>
</dbReference>
<evidence type="ECO:0000259" key="7">
    <source>
        <dbReference type="Pfam" id="PF01756"/>
    </source>
</evidence>
<evidence type="ECO:0000256" key="4">
    <source>
        <dbReference type="ARBA" id="ARBA00022827"/>
    </source>
</evidence>
<accession>A0ABW5UV20</accession>
<keyword evidence="3" id="KW-0285">Flavoprotein</keyword>
<evidence type="ECO:0000259" key="10">
    <source>
        <dbReference type="Pfam" id="PF22924"/>
    </source>
</evidence>
<feature type="region of interest" description="Disordered" evidence="6">
    <location>
        <begin position="1"/>
        <end position="27"/>
    </location>
</feature>
<feature type="compositionally biased region" description="Basic and acidic residues" evidence="6">
    <location>
        <begin position="1"/>
        <end position="23"/>
    </location>
</feature>
<comment type="cofactor">
    <cofactor evidence="1">
        <name>FAD</name>
        <dbReference type="ChEBI" id="CHEBI:57692"/>
    </cofactor>
</comment>
<keyword evidence="12" id="KW-1185">Reference proteome</keyword>
<dbReference type="InterPro" id="IPR002655">
    <property type="entry name" value="Acyl-CoA_oxidase_C"/>
</dbReference>
<feature type="domain" description="Acyl-CoA oxidase C-terminal" evidence="7">
    <location>
        <begin position="518"/>
        <end position="661"/>
    </location>
</feature>
<evidence type="ECO:0000313" key="12">
    <source>
        <dbReference type="Proteomes" id="UP001597492"/>
    </source>
</evidence>
<dbReference type="RefSeq" id="WP_019617855.1">
    <property type="nucleotide sequence ID" value="NZ_JBHUNE010000003.1"/>
</dbReference>
<dbReference type="InterPro" id="IPR006091">
    <property type="entry name" value="Acyl-CoA_Oxase/DH_mid-dom"/>
</dbReference>
<feature type="region of interest" description="Disordered" evidence="6">
    <location>
        <begin position="680"/>
        <end position="702"/>
    </location>
</feature>
<dbReference type="EMBL" id="JBHUNE010000003">
    <property type="protein sequence ID" value="MFD2757308.1"/>
    <property type="molecule type" value="Genomic_DNA"/>
</dbReference>
<proteinExistence type="inferred from homology"/>
<feature type="domain" description="Acyl-CoA oxidase C-alpha1" evidence="10">
    <location>
        <begin position="303"/>
        <end position="462"/>
    </location>
</feature>
<dbReference type="Pfam" id="PF02770">
    <property type="entry name" value="Acyl-CoA_dh_M"/>
    <property type="match status" value="1"/>
</dbReference>
<reference evidence="12" key="1">
    <citation type="journal article" date="2019" name="Int. J. Syst. Evol. Microbiol.">
        <title>The Global Catalogue of Microorganisms (GCM) 10K type strain sequencing project: providing services to taxonomists for standard genome sequencing and annotation.</title>
        <authorList>
            <consortium name="The Broad Institute Genomics Platform"/>
            <consortium name="The Broad Institute Genome Sequencing Center for Infectious Disease"/>
            <person name="Wu L."/>
            <person name="Ma J."/>
        </authorList>
    </citation>
    <scope>NUCLEOTIDE SEQUENCE [LARGE SCALE GENOMIC DNA]</scope>
    <source>
        <strain evidence="12">TISTR 1514</strain>
    </source>
</reference>
<dbReference type="InterPro" id="IPR012258">
    <property type="entry name" value="Acyl-CoA_oxidase"/>
</dbReference>
<keyword evidence="4" id="KW-0274">FAD</keyword>
<dbReference type="Pfam" id="PF02771">
    <property type="entry name" value="Acyl-CoA_dh_N"/>
    <property type="match status" value="1"/>
</dbReference>
<dbReference type="InterPro" id="IPR013786">
    <property type="entry name" value="AcylCoA_DH/ox_N"/>
</dbReference>
<evidence type="ECO:0000256" key="6">
    <source>
        <dbReference type="SAM" id="MobiDB-lite"/>
    </source>
</evidence>
<comment type="caution">
    <text evidence="11">The sequence shown here is derived from an EMBL/GenBank/DDBJ whole genome shotgun (WGS) entry which is preliminary data.</text>
</comment>
<name>A0ABW5UV20_9MICO</name>
<dbReference type="SUPFAM" id="SSF47203">
    <property type="entry name" value="Acyl-CoA dehydrogenase C-terminal domain-like"/>
    <property type="match status" value="2"/>
</dbReference>